<protein>
    <submittedName>
        <fullName evidence="1">Uncharacterized protein</fullName>
    </submittedName>
</protein>
<evidence type="ECO:0000313" key="2">
    <source>
        <dbReference type="Proteomes" id="UP000244623"/>
    </source>
</evidence>
<accession>A0ACD5IZK7</accession>
<name>A0ACD5IZK7_9ENTR</name>
<sequence length="43" mass="4878">MTNVKQISYKHHPETHIIRKSYGVMLSPENKLCNSVPVLTAVI</sequence>
<gene>
    <name evidence="1" type="ORF">BS411_006600</name>
</gene>
<proteinExistence type="predicted"/>
<dbReference type="EMBL" id="CP187984">
    <property type="protein sequence ID" value="XSF55570.1"/>
    <property type="molecule type" value="Genomic_DNA"/>
</dbReference>
<organism evidence="1 2">
    <name type="scientific">Cronobacter turicensis</name>
    <dbReference type="NCBI Taxonomy" id="413502"/>
    <lineage>
        <taxon>Bacteria</taxon>
        <taxon>Pseudomonadati</taxon>
        <taxon>Pseudomonadota</taxon>
        <taxon>Gammaproteobacteria</taxon>
        <taxon>Enterobacterales</taxon>
        <taxon>Enterobacteriaceae</taxon>
        <taxon>Cronobacter</taxon>
    </lineage>
</organism>
<dbReference type="Proteomes" id="UP000244623">
    <property type="component" value="Chromosome"/>
</dbReference>
<evidence type="ECO:0000313" key="1">
    <source>
        <dbReference type="EMBL" id="XSF55570.1"/>
    </source>
</evidence>
<reference evidence="1" key="1">
    <citation type="submission" date="2025-05" db="EMBL/GenBank/DDBJ databases">
        <title>FDA Reference Genome datasets for Cronobacter.</title>
        <authorList>
            <person name="Gopinath G.R."/>
        </authorList>
    </citation>
    <scope>NUCLEOTIDE SEQUENCE</scope>
    <source>
        <strain evidence="1">MOD1-Sh41s</strain>
    </source>
</reference>